<keyword evidence="4 6" id="KW-0233">DNA recombination</keyword>
<dbReference type="InterPro" id="IPR011114">
    <property type="entry name" value="RuvA_C"/>
</dbReference>
<dbReference type="InterPro" id="IPR013849">
    <property type="entry name" value="DNA_helicase_Holl-junc_RuvA_I"/>
</dbReference>
<keyword evidence="9" id="KW-0378">Hydrolase</keyword>
<keyword evidence="3 6" id="KW-0238">DNA-binding</keyword>
<dbReference type="Proteomes" id="UP000010880">
    <property type="component" value="Chromosome"/>
</dbReference>
<dbReference type="GO" id="GO:0000400">
    <property type="term" value="F:four-way junction DNA binding"/>
    <property type="evidence" value="ECO:0007669"/>
    <property type="project" value="UniProtKB-UniRule"/>
</dbReference>
<dbReference type="CDD" id="cd14332">
    <property type="entry name" value="UBA_RuvA_C"/>
    <property type="match status" value="1"/>
</dbReference>
<dbReference type="GO" id="GO:0006310">
    <property type="term" value="P:DNA recombination"/>
    <property type="evidence" value="ECO:0007669"/>
    <property type="project" value="UniProtKB-UniRule"/>
</dbReference>
<evidence type="ECO:0000256" key="5">
    <source>
        <dbReference type="ARBA" id="ARBA00023204"/>
    </source>
</evidence>
<dbReference type="GO" id="GO:0006281">
    <property type="term" value="P:DNA repair"/>
    <property type="evidence" value="ECO:0007669"/>
    <property type="project" value="UniProtKB-UniRule"/>
</dbReference>
<name>L0KCH7_HALHC</name>
<evidence type="ECO:0000256" key="1">
    <source>
        <dbReference type="ARBA" id="ARBA00022490"/>
    </source>
</evidence>
<dbReference type="Gene3D" id="1.10.150.20">
    <property type="entry name" value="5' to 3' exonuclease, C-terminal subdomain"/>
    <property type="match status" value="1"/>
</dbReference>
<dbReference type="InterPro" id="IPR000085">
    <property type="entry name" value="RuvA"/>
</dbReference>
<dbReference type="HAMAP" id="MF_00031">
    <property type="entry name" value="DNA_HJ_migration_RuvA"/>
    <property type="match status" value="1"/>
</dbReference>
<accession>L0KCH7</accession>
<comment type="subunit">
    <text evidence="6">Homotetramer. Forms an RuvA(8)-RuvB(12)-Holliday junction (HJ) complex. HJ DNA is sandwiched between 2 RuvA tetramers; dsDNA enters through RuvA and exits via RuvB. An RuvB hexamer assembles on each DNA strand where it exits the tetramer. Each RuvB hexamer is contacted by two RuvA subunits (via domain III) on 2 adjacent RuvB subunits; this complex drives branch migration. In the full resolvosome a probable DNA-RuvA(4)-RuvB(12)-RuvC(2) complex forms which resolves the HJ.</text>
</comment>
<dbReference type="InterPro" id="IPR010994">
    <property type="entry name" value="RuvA_2-like"/>
</dbReference>
<dbReference type="eggNOG" id="COG0632">
    <property type="taxonomic scope" value="Bacteria"/>
</dbReference>
<evidence type="ECO:0000256" key="4">
    <source>
        <dbReference type="ARBA" id="ARBA00023172"/>
    </source>
</evidence>
<dbReference type="InterPro" id="IPR012340">
    <property type="entry name" value="NA-bd_OB-fold"/>
</dbReference>
<dbReference type="HOGENOM" id="CLU_087936_3_0_9"/>
<proteinExistence type="inferred from homology"/>
<evidence type="ECO:0000313" key="9">
    <source>
        <dbReference type="EMBL" id="AGB41773.1"/>
    </source>
</evidence>
<keyword evidence="9" id="KW-0547">Nucleotide-binding</keyword>
<dbReference type="EMBL" id="CP003359">
    <property type="protein sequence ID" value="AGB41773.1"/>
    <property type="molecule type" value="Genomic_DNA"/>
</dbReference>
<dbReference type="SUPFAM" id="SSF50249">
    <property type="entry name" value="Nucleic acid-binding proteins"/>
    <property type="match status" value="1"/>
</dbReference>
<comment type="function">
    <text evidence="6">The RuvA-RuvB-RuvC complex processes Holliday junction (HJ) DNA during genetic recombination and DNA repair, while the RuvA-RuvB complex plays an important role in the rescue of blocked DNA replication forks via replication fork reversal (RFR). RuvA specifically binds to HJ cruciform DNA, conferring on it an open structure. The RuvB hexamer acts as an ATP-dependent pump, pulling dsDNA into and through the RuvAB complex. HJ branch migration allows RuvC to scan DNA until it finds its consensus sequence, where it cleaves and resolves the cruciform DNA.</text>
</comment>
<comment type="caution">
    <text evidence="6">Lacks conserved residue(s) required for the propagation of feature annotation.</text>
</comment>
<feature type="domain" description="Holliday junction DNA helicase RuvA C-terminal" evidence="8">
    <location>
        <begin position="149"/>
        <end position="194"/>
    </location>
</feature>
<dbReference type="STRING" id="748449.Halha_1860"/>
<dbReference type="GO" id="GO:0005524">
    <property type="term" value="F:ATP binding"/>
    <property type="evidence" value="ECO:0007669"/>
    <property type="project" value="InterPro"/>
</dbReference>
<dbReference type="Pfam" id="PF01330">
    <property type="entry name" value="RuvA_N"/>
    <property type="match status" value="1"/>
</dbReference>
<dbReference type="KEGG" id="hhl:Halha_1860"/>
<feature type="domain" description="DNA helicase Holliday junction RuvA type" evidence="7">
    <location>
        <begin position="1"/>
        <end position="61"/>
    </location>
</feature>
<comment type="similarity">
    <text evidence="6">Belongs to the RuvA family.</text>
</comment>
<dbReference type="Pfam" id="PF14520">
    <property type="entry name" value="HHH_5"/>
    <property type="match status" value="1"/>
</dbReference>
<dbReference type="AlphaFoldDB" id="L0KCH7"/>
<comment type="subcellular location">
    <subcellularLocation>
        <location evidence="6">Cytoplasm</location>
    </subcellularLocation>
</comment>
<sequence>MIAYLCGDLLRQGIEYVVVKVDGVGYKVYLPASLQDGLTIGSEVELHIYTYVREDAIKLYGFSTLEELELFERLLSVSKIGPKASLSILGTMTVREFKLAVINGEVKTLKQAKGIGNKTAKRLILELQEKVEINDITNSREQLVNQGQINDAVNGLVNLGYNKRSAREAVTKIAKEKQDLEVEEIIKEGLQYLSQ</sequence>
<evidence type="ECO:0000259" key="7">
    <source>
        <dbReference type="Pfam" id="PF01330"/>
    </source>
</evidence>
<organism evidence="9 10">
    <name type="scientific">Halobacteroides halobius (strain ATCC 35273 / DSM 5150 / MD-1)</name>
    <dbReference type="NCBI Taxonomy" id="748449"/>
    <lineage>
        <taxon>Bacteria</taxon>
        <taxon>Bacillati</taxon>
        <taxon>Bacillota</taxon>
        <taxon>Clostridia</taxon>
        <taxon>Halanaerobiales</taxon>
        <taxon>Halobacteroidaceae</taxon>
        <taxon>Halobacteroides</taxon>
    </lineage>
</organism>
<comment type="domain">
    <text evidence="6">Has three domains with a flexible linker between the domains II and III and assumes an 'L' shape. Domain III is highly mobile and contacts RuvB.</text>
</comment>
<dbReference type="GO" id="GO:0009379">
    <property type="term" value="C:Holliday junction helicase complex"/>
    <property type="evidence" value="ECO:0007669"/>
    <property type="project" value="InterPro"/>
</dbReference>
<feature type="region of interest" description="Domain III" evidence="6">
    <location>
        <begin position="149"/>
        <end position="195"/>
    </location>
</feature>
<gene>
    <name evidence="6" type="primary">ruvA</name>
    <name evidence="9" type="ordered locus">Halha_1860</name>
</gene>
<evidence type="ECO:0000313" key="10">
    <source>
        <dbReference type="Proteomes" id="UP000010880"/>
    </source>
</evidence>
<dbReference type="RefSeq" id="WP_015327489.1">
    <property type="nucleotide sequence ID" value="NC_019978.1"/>
</dbReference>
<dbReference type="GO" id="GO:0048476">
    <property type="term" value="C:Holliday junction resolvase complex"/>
    <property type="evidence" value="ECO:0007669"/>
    <property type="project" value="UniProtKB-UniRule"/>
</dbReference>
<evidence type="ECO:0000256" key="2">
    <source>
        <dbReference type="ARBA" id="ARBA00022763"/>
    </source>
</evidence>
<dbReference type="GO" id="GO:0005737">
    <property type="term" value="C:cytoplasm"/>
    <property type="evidence" value="ECO:0007669"/>
    <property type="project" value="UniProtKB-SubCell"/>
</dbReference>
<dbReference type="OrthoDB" id="5293449at2"/>
<keyword evidence="2 6" id="KW-0227">DNA damage</keyword>
<dbReference type="NCBIfam" id="TIGR00084">
    <property type="entry name" value="ruvA"/>
    <property type="match status" value="1"/>
</dbReference>
<evidence type="ECO:0000256" key="3">
    <source>
        <dbReference type="ARBA" id="ARBA00023125"/>
    </source>
</evidence>
<dbReference type="SUPFAM" id="SSF47781">
    <property type="entry name" value="RuvA domain 2-like"/>
    <property type="match status" value="1"/>
</dbReference>
<dbReference type="Gene3D" id="1.10.8.10">
    <property type="entry name" value="DNA helicase RuvA subunit, C-terminal domain"/>
    <property type="match status" value="1"/>
</dbReference>
<dbReference type="SUPFAM" id="SSF46929">
    <property type="entry name" value="DNA helicase RuvA subunit, C-terminal domain"/>
    <property type="match status" value="1"/>
</dbReference>
<dbReference type="InterPro" id="IPR036267">
    <property type="entry name" value="RuvA_C_sf"/>
</dbReference>
<protein>
    <recommendedName>
        <fullName evidence="6">Holliday junction branch migration complex subunit RuvA</fullName>
    </recommendedName>
</protein>
<dbReference type="PATRIC" id="fig|748449.3.peg.1791"/>
<evidence type="ECO:0000259" key="8">
    <source>
        <dbReference type="Pfam" id="PF07499"/>
    </source>
</evidence>
<dbReference type="Gene3D" id="2.40.50.140">
    <property type="entry name" value="Nucleic acid-binding proteins"/>
    <property type="match status" value="1"/>
</dbReference>
<keyword evidence="5 6" id="KW-0234">DNA repair</keyword>
<dbReference type="Pfam" id="PF07499">
    <property type="entry name" value="RuvA_C"/>
    <property type="match status" value="1"/>
</dbReference>
<keyword evidence="10" id="KW-1185">Reference proteome</keyword>
<dbReference type="GO" id="GO:0009378">
    <property type="term" value="F:four-way junction helicase activity"/>
    <property type="evidence" value="ECO:0007669"/>
    <property type="project" value="InterPro"/>
</dbReference>
<evidence type="ECO:0000256" key="6">
    <source>
        <dbReference type="HAMAP-Rule" id="MF_00031"/>
    </source>
</evidence>
<reference evidence="10" key="1">
    <citation type="submission" date="2012-02" db="EMBL/GenBank/DDBJ databases">
        <title>The complete genome of Halobacteroides halobius DSM 5150.</title>
        <authorList>
            <person name="Lucas S."/>
            <person name="Copeland A."/>
            <person name="Lapidus A."/>
            <person name="Glavina del Rio T."/>
            <person name="Dalin E."/>
            <person name="Tice H."/>
            <person name="Bruce D."/>
            <person name="Goodwin L."/>
            <person name="Pitluck S."/>
            <person name="Peters L."/>
            <person name="Mikhailova N."/>
            <person name="Gu W."/>
            <person name="Kyrpides N."/>
            <person name="Mavromatis K."/>
            <person name="Ivanova N."/>
            <person name="Brettin T."/>
            <person name="Detter J.C."/>
            <person name="Han C."/>
            <person name="Larimer F."/>
            <person name="Land M."/>
            <person name="Hauser L."/>
            <person name="Markowitz V."/>
            <person name="Cheng J.-F."/>
            <person name="Hugenholtz P."/>
            <person name="Woyke T."/>
            <person name="Wu D."/>
            <person name="Tindall B."/>
            <person name="Pomrenke H."/>
            <person name="Brambilla E."/>
            <person name="Klenk H.-P."/>
            <person name="Eisen J.A."/>
        </authorList>
    </citation>
    <scope>NUCLEOTIDE SEQUENCE [LARGE SCALE GENOMIC DNA]</scope>
    <source>
        <strain evidence="10">ATCC 35273 / DSM 5150 / MD-1</strain>
    </source>
</reference>
<keyword evidence="1 6" id="KW-0963">Cytoplasm</keyword>
<keyword evidence="9" id="KW-0067">ATP-binding</keyword>
<keyword evidence="9" id="KW-0347">Helicase</keyword>